<name>T1C7U6_9ZZZZ</name>
<dbReference type="EMBL" id="AUZX01001781">
    <property type="protein sequence ID" value="EQD78162.1"/>
    <property type="molecule type" value="Genomic_DNA"/>
</dbReference>
<dbReference type="InterPro" id="IPR007159">
    <property type="entry name" value="SpoVT-AbrB_dom"/>
</dbReference>
<reference evidence="2" key="2">
    <citation type="journal article" date="2014" name="ISME J.">
        <title>Microbial stratification in low pH oxic and suboxic macroscopic growths along an acid mine drainage.</title>
        <authorList>
            <person name="Mendez-Garcia C."/>
            <person name="Mesa V."/>
            <person name="Sprenger R.R."/>
            <person name="Richter M."/>
            <person name="Diez M.S."/>
            <person name="Solano J."/>
            <person name="Bargiela R."/>
            <person name="Golyshina O.V."/>
            <person name="Manteca A."/>
            <person name="Ramos J.L."/>
            <person name="Gallego J.R."/>
            <person name="Llorente I."/>
            <person name="Martins Dos Santos V.A."/>
            <person name="Jensen O.N."/>
            <person name="Pelaez A.I."/>
            <person name="Sanchez J."/>
            <person name="Ferrer M."/>
        </authorList>
    </citation>
    <scope>NUCLEOTIDE SEQUENCE</scope>
</reference>
<evidence type="ECO:0000259" key="1">
    <source>
        <dbReference type="SMART" id="SM00966"/>
    </source>
</evidence>
<dbReference type="InterPro" id="IPR037914">
    <property type="entry name" value="SpoVT-AbrB_sf"/>
</dbReference>
<dbReference type="GO" id="GO:0003677">
    <property type="term" value="F:DNA binding"/>
    <property type="evidence" value="ECO:0007669"/>
    <property type="project" value="InterPro"/>
</dbReference>
<sequence length="86" mass="9214">MQMSRTAKLTVQQWGNSLAVRIPAAVARSAHFAVGQPVEVSIADEGVLVKRAGRRRLTLAQKLAAFDPACHGGEAMVTRRVGSEVM</sequence>
<organism evidence="2">
    <name type="scientific">mine drainage metagenome</name>
    <dbReference type="NCBI Taxonomy" id="410659"/>
    <lineage>
        <taxon>unclassified sequences</taxon>
        <taxon>metagenomes</taxon>
        <taxon>ecological metagenomes</taxon>
    </lineage>
</organism>
<accession>T1C7U6</accession>
<gene>
    <name evidence="2" type="ORF">B1A_02393</name>
</gene>
<proteinExistence type="predicted"/>
<protein>
    <submittedName>
        <fullName evidence="2">Transcriptional regulator/antitoxin, MazE</fullName>
    </submittedName>
</protein>
<dbReference type="SMART" id="SM00966">
    <property type="entry name" value="SpoVT_AbrB"/>
    <property type="match status" value="1"/>
</dbReference>
<comment type="caution">
    <text evidence="2">The sequence shown here is derived from an EMBL/GenBank/DDBJ whole genome shotgun (WGS) entry which is preliminary data.</text>
</comment>
<dbReference type="GO" id="GO:0097351">
    <property type="term" value="F:toxin sequestering activity"/>
    <property type="evidence" value="ECO:0007669"/>
    <property type="project" value="InterPro"/>
</dbReference>
<evidence type="ECO:0000313" key="2">
    <source>
        <dbReference type="EMBL" id="EQD78162.1"/>
    </source>
</evidence>
<dbReference type="PANTHER" id="PTHR40516:SF1">
    <property type="entry name" value="ANTITOXIN CHPS-RELATED"/>
    <property type="match status" value="1"/>
</dbReference>
<dbReference type="Pfam" id="PF04014">
    <property type="entry name" value="MazE_antitoxin"/>
    <property type="match status" value="1"/>
</dbReference>
<reference evidence="2" key="1">
    <citation type="submission" date="2013-08" db="EMBL/GenBank/DDBJ databases">
        <authorList>
            <person name="Mendez C."/>
            <person name="Richter M."/>
            <person name="Ferrer M."/>
            <person name="Sanchez J."/>
        </authorList>
    </citation>
    <scope>NUCLEOTIDE SEQUENCE</scope>
</reference>
<dbReference type="SUPFAM" id="SSF89447">
    <property type="entry name" value="AbrB/MazE/MraZ-like"/>
    <property type="match status" value="1"/>
</dbReference>
<dbReference type="AlphaFoldDB" id="T1C7U6"/>
<dbReference type="Gene3D" id="2.10.260.10">
    <property type="match status" value="1"/>
</dbReference>
<dbReference type="PANTHER" id="PTHR40516">
    <property type="entry name" value="ANTITOXIN CHPS-RELATED"/>
    <property type="match status" value="1"/>
</dbReference>
<feature type="domain" description="SpoVT-AbrB" evidence="1">
    <location>
        <begin position="12"/>
        <end position="57"/>
    </location>
</feature>
<dbReference type="InterPro" id="IPR039052">
    <property type="entry name" value="Antitox_PemI-like"/>
</dbReference>